<feature type="domain" description="UspA" evidence="2">
    <location>
        <begin position="151"/>
        <end position="274"/>
    </location>
</feature>
<dbReference type="CDD" id="cd00293">
    <property type="entry name" value="USP-like"/>
    <property type="match status" value="2"/>
</dbReference>
<comment type="caution">
    <text evidence="3">The sequence shown here is derived from an EMBL/GenBank/DDBJ whole genome shotgun (WGS) entry which is preliminary data.</text>
</comment>
<dbReference type="InterPro" id="IPR006015">
    <property type="entry name" value="Universal_stress_UspA"/>
</dbReference>
<dbReference type="InterPro" id="IPR014729">
    <property type="entry name" value="Rossmann-like_a/b/a_fold"/>
</dbReference>
<evidence type="ECO:0000313" key="3">
    <source>
        <dbReference type="EMBL" id="GGB44660.1"/>
    </source>
</evidence>
<evidence type="ECO:0000313" key="4">
    <source>
        <dbReference type="Proteomes" id="UP000603352"/>
    </source>
</evidence>
<keyword evidence="4" id="KW-1185">Reference proteome</keyword>
<dbReference type="Pfam" id="PF00582">
    <property type="entry name" value="Usp"/>
    <property type="match status" value="2"/>
</dbReference>
<dbReference type="RefSeq" id="WP_188578767.1">
    <property type="nucleotide sequence ID" value="NZ_BMDZ01000031.1"/>
</dbReference>
<evidence type="ECO:0000256" key="1">
    <source>
        <dbReference type="ARBA" id="ARBA00008791"/>
    </source>
</evidence>
<dbReference type="Gene3D" id="3.40.50.620">
    <property type="entry name" value="HUPs"/>
    <property type="match status" value="2"/>
</dbReference>
<proteinExistence type="inferred from homology"/>
<comment type="similarity">
    <text evidence="1">Belongs to the universal stress protein A family.</text>
</comment>
<reference evidence="4" key="1">
    <citation type="journal article" date="2019" name="Int. J. Syst. Evol. Microbiol.">
        <title>The Global Catalogue of Microorganisms (GCM) 10K type strain sequencing project: providing services to taxonomists for standard genome sequencing and annotation.</title>
        <authorList>
            <consortium name="The Broad Institute Genomics Platform"/>
            <consortium name="The Broad Institute Genome Sequencing Center for Infectious Disease"/>
            <person name="Wu L."/>
            <person name="Ma J."/>
        </authorList>
    </citation>
    <scope>NUCLEOTIDE SEQUENCE [LARGE SCALE GENOMIC DNA]</scope>
    <source>
        <strain evidence="4">CGMCC 1.10188</strain>
    </source>
</reference>
<dbReference type="Proteomes" id="UP000603352">
    <property type="component" value="Unassembled WGS sequence"/>
</dbReference>
<evidence type="ECO:0000259" key="2">
    <source>
        <dbReference type="Pfam" id="PF00582"/>
    </source>
</evidence>
<dbReference type="SUPFAM" id="SSF52402">
    <property type="entry name" value="Adenine nucleotide alpha hydrolases-like"/>
    <property type="match status" value="2"/>
</dbReference>
<organism evidence="3 4">
    <name type="scientific">Tistrella bauzanensis</name>
    <dbReference type="NCBI Taxonomy" id="657419"/>
    <lineage>
        <taxon>Bacteria</taxon>
        <taxon>Pseudomonadati</taxon>
        <taxon>Pseudomonadota</taxon>
        <taxon>Alphaproteobacteria</taxon>
        <taxon>Geminicoccales</taxon>
        <taxon>Geminicoccaceae</taxon>
        <taxon>Tistrella</taxon>
    </lineage>
</organism>
<protein>
    <recommendedName>
        <fullName evidence="2">UspA domain-containing protein</fullName>
    </recommendedName>
</protein>
<dbReference type="PANTHER" id="PTHR46268:SF6">
    <property type="entry name" value="UNIVERSAL STRESS PROTEIN UP12"/>
    <property type="match status" value="1"/>
</dbReference>
<dbReference type="InterPro" id="IPR006016">
    <property type="entry name" value="UspA"/>
</dbReference>
<name>A0ABQ1IJM1_9PROT</name>
<dbReference type="PANTHER" id="PTHR46268">
    <property type="entry name" value="STRESS RESPONSE PROTEIN NHAX"/>
    <property type="match status" value="1"/>
</dbReference>
<dbReference type="EMBL" id="BMDZ01000031">
    <property type="protein sequence ID" value="GGB44660.1"/>
    <property type="molecule type" value="Genomic_DNA"/>
</dbReference>
<feature type="domain" description="UspA" evidence="2">
    <location>
        <begin position="10"/>
        <end position="144"/>
    </location>
</feature>
<accession>A0ABQ1IJM1</accession>
<gene>
    <name evidence="3" type="ORF">GCM10011505_27440</name>
</gene>
<sequence>MPPAPPAPPNILLATDITGRTDRALDRAVALARQTRARLTILHVAEADSGAEGSAEEQMRAAAARLAADLPAGLLDGAAAQDFSITTRIEEGVPADVIADLADREGIDVIVTGLARAEPHGLLLLGDTVDRLLRRAPAPVLVVRRRVTGPYQHLMIATDFSKPARHAVEAALALFATARITVVHAHDPAEADEAGPALDRFIDGLAIAVPLRDRIARIAAPGTPATVLQDQATALDADLVAIGTRGHGILAEAVMGSAARQVLAAIDCDALVVPARGR</sequence>
<dbReference type="PRINTS" id="PR01438">
    <property type="entry name" value="UNVRSLSTRESS"/>
</dbReference>